<feature type="compositionally biased region" description="Polar residues" evidence="1">
    <location>
        <begin position="93"/>
        <end position="105"/>
    </location>
</feature>
<gene>
    <name evidence="2" type="ORF">TNIN_228661</name>
</gene>
<comment type="caution">
    <text evidence="2">The sequence shown here is derived from an EMBL/GenBank/DDBJ whole genome shotgun (WGS) entry which is preliminary data.</text>
</comment>
<reference evidence="2" key="1">
    <citation type="submission" date="2020-08" db="EMBL/GenBank/DDBJ databases">
        <title>Multicomponent nature underlies the extraordinary mechanical properties of spider dragline silk.</title>
        <authorList>
            <person name="Kono N."/>
            <person name="Nakamura H."/>
            <person name="Mori M."/>
            <person name="Yoshida Y."/>
            <person name="Ohtoshi R."/>
            <person name="Malay A.D."/>
            <person name="Moran D.A.P."/>
            <person name="Tomita M."/>
            <person name="Numata K."/>
            <person name="Arakawa K."/>
        </authorList>
    </citation>
    <scope>NUCLEOTIDE SEQUENCE</scope>
</reference>
<feature type="compositionally biased region" description="Polar residues" evidence="1">
    <location>
        <begin position="11"/>
        <end position="24"/>
    </location>
</feature>
<dbReference type="Proteomes" id="UP000886998">
    <property type="component" value="Unassembled WGS sequence"/>
</dbReference>
<feature type="compositionally biased region" description="Basic and acidic residues" evidence="1">
    <location>
        <begin position="53"/>
        <end position="73"/>
    </location>
</feature>
<feature type="compositionally biased region" description="Basic and acidic residues" evidence="1">
    <location>
        <begin position="26"/>
        <end position="35"/>
    </location>
</feature>
<accession>A0A8X6YLW2</accession>
<keyword evidence="3" id="KW-1185">Reference proteome</keyword>
<feature type="region of interest" description="Disordered" evidence="1">
    <location>
        <begin position="11"/>
        <end position="106"/>
    </location>
</feature>
<evidence type="ECO:0000313" key="3">
    <source>
        <dbReference type="Proteomes" id="UP000886998"/>
    </source>
</evidence>
<organism evidence="2 3">
    <name type="scientific">Trichonephila inaurata madagascariensis</name>
    <dbReference type="NCBI Taxonomy" id="2747483"/>
    <lineage>
        <taxon>Eukaryota</taxon>
        <taxon>Metazoa</taxon>
        <taxon>Ecdysozoa</taxon>
        <taxon>Arthropoda</taxon>
        <taxon>Chelicerata</taxon>
        <taxon>Arachnida</taxon>
        <taxon>Araneae</taxon>
        <taxon>Araneomorphae</taxon>
        <taxon>Entelegynae</taxon>
        <taxon>Araneoidea</taxon>
        <taxon>Nephilidae</taxon>
        <taxon>Trichonephila</taxon>
        <taxon>Trichonephila inaurata</taxon>
    </lineage>
</organism>
<evidence type="ECO:0000313" key="2">
    <source>
        <dbReference type="EMBL" id="GFY73276.1"/>
    </source>
</evidence>
<dbReference type="EMBL" id="BMAV01019963">
    <property type="protein sequence ID" value="GFY73276.1"/>
    <property type="molecule type" value="Genomic_DNA"/>
</dbReference>
<sequence length="166" mass="18946">MGVFFCCNTQFGSPKSSSKTNSTWPLKERFRESKESLQQGRTNPYHLRPRNKVTKEAGSRPSEEESWKSKRDQSGPAENYLRGQARTIRVDTPASSPDNKVANSRSRVKVMEDPVIAFPDKVDTPDSKIARRLMEVQRVGGPHHLKSILEMSRKDERSFSQVVLFH</sequence>
<protein>
    <submittedName>
        <fullName evidence="2">Uncharacterized protein</fullName>
    </submittedName>
</protein>
<dbReference type="AlphaFoldDB" id="A0A8X6YLW2"/>
<evidence type="ECO:0000256" key="1">
    <source>
        <dbReference type="SAM" id="MobiDB-lite"/>
    </source>
</evidence>
<proteinExistence type="predicted"/>
<name>A0A8X6YLW2_9ARAC</name>